<feature type="non-terminal residue" evidence="6">
    <location>
        <position position="1"/>
    </location>
</feature>
<organism evidence="6 7">
    <name type="scientific">Acaulospora morrowiae</name>
    <dbReference type="NCBI Taxonomy" id="94023"/>
    <lineage>
        <taxon>Eukaryota</taxon>
        <taxon>Fungi</taxon>
        <taxon>Fungi incertae sedis</taxon>
        <taxon>Mucoromycota</taxon>
        <taxon>Glomeromycotina</taxon>
        <taxon>Glomeromycetes</taxon>
        <taxon>Diversisporales</taxon>
        <taxon>Acaulosporaceae</taxon>
        <taxon>Acaulospora</taxon>
    </lineage>
</organism>
<gene>
    <name evidence="6" type="ORF">AMORRO_LOCUS17578</name>
</gene>
<dbReference type="PROSITE" id="PS50011">
    <property type="entry name" value="PROTEIN_KINASE_DOM"/>
    <property type="match status" value="1"/>
</dbReference>
<keyword evidence="2" id="KW-0547">Nucleotide-binding</keyword>
<keyword evidence="7" id="KW-1185">Reference proteome</keyword>
<protein>
    <submittedName>
        <fullName evidence="6">10074_t:CDS:1</fullName>
    </submittedName>
</protein>
<dbReference type="SUPFAM" id="SSF56112">
    <property type="entry name" value="Protein kinase-like (PK-like)"/>
    <property type="match status" value="1"/>
</dbReference>
<proteinExistence type="predicted"/>
<sequence>MLRLTNAFSNWTSGNSRLDQFIQQTQLENPDSRFHMQWINYDDFSDIKFVAKGGHSSVYSATWLNKTDQVWDGVKQTFVEKPLVVALKVLKDSQNLSNEFLDEFMRHASLKLDGCVYTVHCHGVTRHPETQEYIMVMNYAEDGDLRQYLQRHIDTLRWKDIVDILRDVAMGLLNIHKNKTYHKNLHC</sequence>
<dbReference type="AlphaFoldDB" id="A0A9N9P1Q3"/>
<dbReference type="PANTHER" id="PTHR44329">
    <property type="entry name" value="SERINE/THREONINE-PROTEIN KINASE TNNI3K-RELATED"/>
    <property type="match status" value="1"/>
</dbReference>
<comment type="caution">
    <text evidence="6">The sequence shown here is derived from an EMBL/GenBank/DDBJ whole genome shotgun (WGS) entry which is preliminary data.</text>
</comment>
<dbReference type="Proteomes" id="UP000789342">
    <property type="component" value="Unassembled WGS sequence"/>
</dbReference>
<dbReference type="Gene3D" id="1.10.510.10">
    <property type="entry name" value="Transferase(Phosphotransferase) domain 1"/>
    <property type="match status" value="1"/>
</dbReference>
<evidence type="ECO:0000259" key="5">
    <source>
        <dbReference type="PROSITE" id="PS50011"/>
    </source>
</evidence>
<dbReference type="EMBL" id="CAJVPV010055169">
    <property type="protein sequence ID" value="CAG8784176.1"/>
    <property type="molecule type" value="Genomic_DNA"/>
</dbReference>
<reference evidence="6" key="1">
    <citation type="submission" date="2021-06" db="EMBL/GenBank/DDBJ databases">
        <authorList>
            <person name="Kallberg Y."/>
            <person name="Tangrot J."/>
            <person name="Rosling A."/>
        </authorList>
    </citation>
    <scope>NUCLEOTIDE SEQUENCE</scope>
    <source>
        <strain evidence="6">CL551</strain>
    </source>
</reference>
<keyword evidence="3" id="KW-0418">Kinase</keyword>
<accession>A0A9N9P1Q3</accession>
<dbReference type="OrthoDB" id="6718656at2759"/>
<name>A0A9N9P1Q3_9GLOM</name>
<evidence type="ECO:0000256" key="4">
    <source>
        <dbReference type="ARBA" id="ARBA00022840"/>
    </source>
</evidence>
<feature type="domain" description="Protein kinase" evidence="5">
    <location>
        <begin position="44"/>
        <end position="187"/>
    </location>
</feature>
<feature type="non-terminal residue" evidence="6">
    <location>
        <position position="187"/>
    </location>
</feature>
<evidence type="ECO:0000313" key="6">
    <source>
        <dbReference type="EMBL" id="CAG8784176.1"/>
    </source>
</evidence>
<dbReference type="InterPro" id="IPR051681">
    <property type="entry name" value="Ser/Thr_Kinases-Pseudokinases"/>
</dbReference>
<dbReference type="GO" id="GO:0004674">
    <property type="term" value="F:protein serine/threonine kinase activity"/>
    <property type="evidence" value="ECO:0007669"/>
    <property type="project" value="TreeGrafter"/>
</dbReference>
<evidence type="ECO:0000256" key="1">
    <source>
        <dbReference type="ARBA" id="ARBA00022679"/>
    </source>
</evidence>
<dbReference type="Pfam" id="PF07714">
    <property type="entry name" value="PK_Tyr_Ser-Thr"/>
    <property type="match status" value="1"/>
</dbReference>
<keyword evidence="4" id="KW-0067">ATP-binding</keyword>
<dbReference type="InterPro" id="IPR000719">
    <property type="entry name" value="Prot_kinase_dom"/>
</dbReference>
<evidence type="ECO:0000256" key="2">
    <source>
        <dbReference type="ARBA" id="ARBA00022741"/>
    </source>
</evidence>
<evidence type="ECO:0000313" key="7">
    <source>
        <dbReference type="Proteomes" id="UP000789342"/>
    </source>
</evidence>
<dbReference type="InterPro" id="IPR001245">
    <property type="entry name" value="Ser-Thr/Tyr_kinase_cat_dom"/>
</dbReference>
<evidence type="ECO:0000256" key="3">
    <source>
        <dbReference type="ARBA" id="ARBA00022777"/>
    </source>
</evidence>
<dbReference type="InterPro" id="IPR011009">
    <property type="entry name" value="Kinase-like_dom_sf"/>
</dbReference>
<keyword evidence="1" id="KW-0808">Transferase</keyword>
<dbReference type="GO" id="GO:0005524">
    <property type="term" value="F:ATP binding"/>
    <property type="evidence" value="ECO:0007669"/>
    <property type="project" value="UniProtKB-KW"/>
</dbReference>
<dbReference type="PANTHER" id="PTHR44329:SF288">
    <property type="entry name" value="MITOGEN-ACTIVATED PROTEIN KINASE KINASE KINASE 20"/>
    <property type="match status" value="1"/>
</dbReference>